<dbReference type="InterPro" id="IPR029025">
    <property type="entry name" value="T3SS_substrate_exporter_C"/>
</dbReference>
<evidence type="ECO:0000256" key="1">
    <source>
        <dbReference type="ARBA" id="ARBA00004651"/>
    </source>
</evidence>
<gene>
    <name evidence="14" type="ORF">MNBD_PLANCTO02-2275</name>
</gene>
<evidence type="ECO:0000256" key="6">
    <source>
        <dbReference type="ARBA" id="ARBA00022692"/>
    </source>
</evidence>
<dbReference type="SUPFAM" id="SSF160544">
    <property type="entry name" value="EscU C-terminal domain-like"/>
    <property type="match status" value="1"/>
</dbReference>
<evidence type="ECO:0000256" key="10">
    <source>
        <dbReference type="ARBA" id="ARBA00023136"/>
    </source>
</evidence>
<comment type="subcellular location">
    <subcellularLocation>
        <location evidence="1">Cell membrane</location>
        <topology evidence="1">Multi-pass membrane protein</topology>
    </subcellularLocation>
</comment>
<feature type="compositionally biased region" description="Basic and acidic residues" evidence="12">
    <location>
        <begin position="1"/>
        <end position="22"/>
    </location>
</feature>
<feature type="transmembrane region" description="Helical" evidence="13">
    <location>
        <begin position="135"/>
        <end position="162"/>
    </location>
</feature>
<dbReference type="PANTHER" id="PTHR30531">
    <property type="entry name" value="FLAGELLAR BIOSYNTHETIC PROTEIN FLHB"/>
    <property type="match status" value="1"/>
</dbReference>
<evidence type="ECO:0000256" key="9">
    <source>
        <dbReference type="ARBA" id="ARBA00022989"/>
    </source>
</evidence>
<dbReference type="PRINTS" id="PR00950">
    <property type="entry name" value="TYPE3IMSPROT"/>
</dbReference>
<keyword evidence="8" id="KW-0653">Protein transport</keyword>
<dbReference type="PANTHER" id="PTHR30531:SF12">
    <property type="entry name" value="FLAGELLAR BIOSYNTHETIC PROTEIN FLHB"/>
    <property type="match status" value="1"/>
</dbReference>
<keyword evidence="10 13" id="KW-0472">Membrane</keyword>
<evidence type="ECO:0000256" key="7">
    <source>
        <dbReference type="ARBA" id="ARBA00022795"/>
    </source>
</evidence>
<sequence length="356" mass="39491">MAEDTGDKTEDATPQRREEARQKGNVAQSKDLTAAGLMLATAAVLLAFMVPVSLYLAKTMQQSIEGATVELDGNSIAKIFNDLADGLAANVLPGLILLAIAAVIMSVSQVGALFSPEALQPKFSRLNPLSGLKRILSISSFVKLIVSFGKLLVVVSVAWWAIALLLPKAVLLNEAEPAILFGTIHSWIVQIAFQLAFAMLILGMFDYAFQKWKFEQDLKMTKQEVRDEMKNMEGDPHIRQRRKETHRKLAEAKEMNAVKEADVIINNPTHISVALKYDPSVMDAPIVVAKGIDDVALRIRERANQYNIPMIERKPLARLLYKTVKVGHPIPVDLYEVFVEIMAYIYKITGRTPPKI</sequence>
<dbReference type="GO" id="GO:0009306">
    <property type="term" value="P:protein secretion"/>
    <property type="evidence" value="ECO:0007669"/>
    <property type="project" value="InterPro"/>
</dbReference>
<dbReference type="GO" id="GO:0005886">
    <property type="term" value="C:plasma membrane"/>
    <property type="evidence" value="ECO:0007669"/>
    <property type="project" value="UniProtKB-SubCell"/>
</dbReference>
<dbReference type="EMBL" id="UOGL01000224">
    <property type="protein sequence ID" value="VAX38565.1"/>
    <property type="molecule type" value="Genomic_DNA"/>
</dbReference>
<evidence type="ECO:0000256" key="11">
    <source>
        <dbReference type="ARBA" id="ARBA00023225"/>
    </source>
</evidence>
<evidence type="ECO:0000256" key="4">
    <source>
        <dbReference type="ARBA" id="ARBA00022448"/>
    </source>
</evidence>
<keyword evidence="5" id="KW-1003">Cell membrane</keyword>
<keyword evidence="14" id="KW-0282">Flagellum</keyword>
<dbReference type="InterPro" id="IPR006135">
    <property type="entry name" value="T3SS_substrate_exporter"/>
</dbReference>
<evidence type="ECO:0000256" key="3">
    <source>
        <dbReference type="ARBA" id="ARBA00021622"/>
    </source>
</evidence>
<evidence type="ECO:0000256" key="2">
    <source>
        <dbReference type="ARBA" id="ARBA00010690"/>
    </source>
</evidence>
<name>A0A3B1E0J7_9ZZZZ</name>
<dbReference type="Pfam" id="PF01312">
    <property type="entry name" value="Bac_export_2"/>
    <property type="match status" value="1"/>
</dbReference>
<protein>
    <recommendedName>
        <fullName evidence="3">Flagellar biosynthetic protein FlhB</fullName>
    </recommendedName>
</protein>
<organism evidence="14">
    <name type="scientific">hydrothermal vent metagenome</name>
    <dbReference type="NCBI Taxonomy" id="652676"/>
    <lineage>
        <taxon>unclassified sequences</taxon>
        <taxon>metagenomes</taxon>
        <taxon>ecological metagenomes</taxon>
    </lineage>
</organism>
<dbReference type="AlphaFoldDB" id="A0A3B1E0J7"/>
<dbReference type="InterPro" id="IPR006136">
    <property type="entry name" value="FlhB"/>
</dbReference>
<evidence type="ECO:0000256" key="13">
    <source>
        <dbReference type="SAM" id="Phobius"/>
    </source>
</evidence>
<dbReference type="GO" id="GO:0044780">
    <property type="term" value="P:bacterial-type flagellum assembly"/>
    <property type="evidence" value="ECO:0007669"/>
    <property type="project" value="InterPro"/>
</dbReference>
<keyword evidence="11" id="KW-1006">Bacterial flagellum protein export</keyword>
<evidence type="ECO:0000256" key="12">
    <source>
        <dbReference type="SAM" id="MobiDB-lite"/>
    </source>
</evidence>
<keyword evidence="9 13" id="KW-1133">Transmembrane helix</keyword>
<keyword evidence="14" id="KW-0966">Cell projection</keyword>
<reference evidence="14" key="1">
    <citation type="submission" date="2018-06" db="EMBL/GenBank/DDBJ databases">
        <authorList>
            <person name="Zhirakovskaya E."/>
        </authorList>
    </citation>
    <scope>NUCLEOTIDE SEQUENCE</scope>
</reference>
<comment type="similarity">
    <text evidence="2">Belongs to the type III secretion exporter family.</text>
</comment>
<accession>A0A3B1E0J7</accession>
<keyword evidence="14" id="KW-0969">Cilium</keyword>
<feature type="transmembrane region" description="Helical" evidence="13">
    <location>
        <begin position="187"/>
        <end position="209"/>
    </location>
</feature>
<keyword evidence="4" id="KW-0813">Transport</keyword>
<dbReference type="NCBIfam" id="TIGR00328">
    <property type="entry name" value="flhB"/>
    <property type="match status" value="1"/>
</dbReference>
<feature type="transmembrane region" description="Helical" evidence="13">
    <location>
        <begin position="32"/>
        <end position="56"/>
    </location>
</feature>
<feature type="transmembrane region" description="Helical" evidence="13">
    <location>
        <begin position="91"/>
        <end position="114"/>
    </location>
</feature>
<evidence type="ECO:0000256" key="8">
    <source>
        <dbReference type="ARBA" id="ARBA00022927"/>
    </source>
</evidence>
<keyword evidence="7" id="KW-1005">Bacterial flagellum biogenesis</keyword>
<proteinExistence type="inferred from homology"/>
<evidence type="ECO:0000313" key="14">
    <source>
        <dbReference type="EMBL" id="VAX38565.1"/>
    </source>
</evidence>
<feature type="region of interest" description="Disordered" evidence="12">
    <location>
        <begin position="1"/>
        <end position="27"/>
    </location>
</feature>
<evidence type="ECO:0000256" key="5">
    <source>
        <dbReference type="ARBA" id="ARBA00022475"/>
    </source>
</evidence>
<keyword evidence="6 13" id="KW-0812">Transmembrane</keyword>
<dbReference type="Gene3D" id="3.40.1690.10">
    <property type="entry name" value="secretion proteins EscU"/>
    <property type="match status" value="1"/>
</dbReference>